<reference evidence="2" key="1">
    <citation type="journal article" date="2014" name="Genome Biol. Evol.">
        <title>Comparative genomic analysis of malaria mosquito vector-associated novel pathogen Elizabethkingia anophelis.</title>
        <authorList>
            <person name="Teo J."/>
            <person name="Tan S.Y."/>
            <person name="Liu Y."/>
            <person name="Tay M."/>
            <person name="Ding Y."/>
            <person name="Li Y."/>
            <person name="Kjelleberg S."/>
            <person name="Givskov M."/>
            <person name="Lin R.T."/>
            <person name="Yang L."/>
        </authorList>
    </citation>
    <scope>NUCLEOTIDE SEQUENCE</scope>
</reference>
<reference evidence="2" key="2">
    <citation type="journal article" date="2014" name="PLoS ONE">
        <title>Insights from the genome annotation of Elizabethkingia anophelis from the malaria vector Anopheles gambiae.</title>
        <authorList>
            <person name="Kukutla P."/>
            <person name="Lindberg B.G."/>
            <person name="Pei D."/>
            <person name="Rayl M."/>
            <person name="Yu W."/>
            <person name="Steritz M."/>
            <person name="Faye I."/>
            <person name="Xu J."/>
        </authorList>
    </citation>
    <scope>NUCLEOTIDE SEQUENCE</scope>
</reference>
<reference evidence="2" key="5">
    <citation type="journal article" date="2017" name="Genome Announc.">
        <title>Complete Circularized Genome Sequences of Four Strains of Elizabethkingia anophelis, Including Two Novel Strains Isolated from Wild-Caught Anopheles sinensis.</title>
        <authorList>
            <person name="Pei D."/>
            <person name="Nicholson A.C."/>
            <person name="Jiang J."/>
            <person name="Chen H."/>
            <person name="Whitney A.M."/>
            <person name="Villarma A."/>
            <person name="Bell M."/>
            <person name="Humrighouse B."/>
            <person name="Rowe L.A."/>
            <person name="Sheth M."/>
            <person name="Batra D."/>
            <person name="Juieng P."/>
            <person name="Loparev V.N."/>
            <person name="McQuiston J.R."/>
            <person name="Lan Y."/>
            <person name="Ma Y."/>
            <person name="Xu J."/>
        </authorList>
    </citation>
    <scope>NUCLEOTIDE SEQUENCE</scope>
</reference>
<proteinExistence type="predicted"/>
<evidence type="ECO:0000313" key="2">
    <source>
        <dbReference type="EMBL" id="DAC75581.1"/>
    </source>
</evidence>
<reference evidence="2" key="7">
    <citation type="journal article" date="2017" name="Sci. Rep.">
        <title>Genomic features, phylogenetic relationships, and comparative genomics of Elizabethkingia anophelis strain EM361-97 isolated in Taiwan.</title>
        <authorList>
            <person name="Lin J.N."/>
            <person name="Lai C.H."/>
            <person name="Yang C.H."/>
            <person name="Huang Y.H."/>
            <person name="Lin H.H."/>
        </authorList>
    </citation>
    <scope>NUCLEOTIDE SEQUENCE</scope>
</reference>
<feature type="coiled-coil region" evidence="1">
    <location>
        <begin position="4"/>
        <end position="38"/>
    </location>
</feature>
<accession>A0A455ZG59</accession>
<dbReference type="GeneID" id="56683809"/>
<reference evidence="2" key="8">
    <citation type="journal article" date="2018" name="J. ISSAAS">
        <title>In Silico Identification of Three Types of Integrative and Conjugative Elements (ICEs) in Elizabethkingia anophelis Strains Isolated from Around the World.</title>
        <authorList>
            <person name="Xu J."/>
            <person name="Pei D."/>
            <person name="Nicholson A."/>
            <person name="Lan Y."/>
            <person name="Xia Q."/>
        </authorList>
    </citation>
    <scope>NUCLEOTIDE SEQUENCE</scope>
</reference>
<dbReference type="EMBL" id="BK010621">
    <property type="protein sequence ID" value="DAC76313.1"/>
    <property type="molecule type" value="Genomic_DNA"/>
</dbReference>
<dbReference type="EMBL" id="BK010607">
    <property type="protein sequence ID" value="DAC75581.1"/>
    <property type="molecule type" value="Genomic_DNA"/>
</dbReference>
<gene>
    <name evidence="2" type="primary">ICEEaIII(2)_R26_30465_30280</name>
</gene>
<dbReference type="RefSeq" id="WP_009090807.1">
    <property type="nucleotide sequence ID" value="NZ_CBCRWW010000030.1"/>
</dbReference>
<dbReference type="AlphaFoldDB" id="A0A455ZG59"/>
<reference evidence="2" key="3">
    <citation type="journal article" date="2016" name="Genome Announc.">
        <title>Complete Genome Sequences of Four Strains from the 2015-2016 Elizabethkingia anophelis Outbreak.</title>
        <authorList>
            <person name="Nicholson A.C."/>
            <person name="Whitney A.M."/>
            <person name="Emery B.D."/>
            <person name="Bell M.E."/>
            <person name="Gartin J.T."/>
            <person name="Humrighouse B.W."/>
            <person name="Loparev V.N."/>
            <person name="Batra D."/>
            <person name="Sheth M."/>
            <person name="Rowe L.A."/>
            <person name="Juieng P."/>
            <person name="Knipe K."/>
            <person name="Gulvik C."/>
            <person name="McQuiston J.R."/>
        </authorList>
    </citation>
    <scope>NUCLEOTIDE SEQUENCE</scope>
</reference>
<protein>
    <submittedName>
        <fullName evidence="2">Uncharacterized protein</fullName>
    </submittedName>
</protein>
<reference evidence="2" key="4">
    <citation type="journal article" date="2016" name="Sci. Rep.">
        <title>Genomic epidemiology and global diversity of the emerging bacterial pathogen Elizabethkingia anophelis.</title>
        <authorList>
            <person name="Breurec S."/>
            <person name="Criscuolo A."/>
            <person name="Diancourt L."/>
            <person name="Rendueles O."/>
            <person name="Vandenbogaert M."/>
            <person name="Passet V."/>
            <person name="Caro V."/>
            <person name="Rocha E.P."/>
            <person name="Touchon M."/>
            <person name="Brisse S."/>
        </authorList>
    </citation>
    <scope>NUCLEOTIDE SEQUENCE</scope>
</reference>
<name>A0A455ZG59_9FLAO</name>
<evidence type="ECO:0000256" key="1">
    <source>
        <dbReference type="SAM" id="Coils"/>
    </source>
</evidence>
<reference evidence="2" key="6">
    <citation type="journal article" date="2017" name="Nat. Commun.">
        <title>Evolutionary dynamics and genomic features of the Elizabethkingia anophelis 2015 to 2016 Wisconsin outbreak strain.</title>
        <authorList>
            <person name="Perrin A."/>
            <person name="Larsonneur E."/>
            <person name="Nicholson A.C."/>
            <person name="Edwards D.J."/>
            <person name="Gundlach K.M."/>
            <person name="Whitney A.M."/>
            <person name="Gulvik C.A."/>
            <person name="Bell M.E."/>
            <person name="Rendueles O."/>
            <person name="Cury J."/>
            <person name="Hugon P."/>
            <person name="Clermont D."/>
            <person name="Enouf V."/>
            <person name="Loparev V."/>
            <person name="Juieng P."/>
            <person name="Monson T."/>
            <person name="Warshauer D."/>
            <person name="Elbadawi L.I."/>
            <person name="Walters M.S."/>
            <person name="Crist M.B."/>
            <person name="Noble-Wang J."/>
            <person name="Borlaug G."/>
            <person name="Rocha E.P.C."/>
            <person name="Criscuolo A."/>
            <person name="Touchon M."/>
            <person name="Davis J.P."/>
            <person name="Holt K.E."/>
            <person name="McQuiston J.R."/>
            <person name="Brisse S."/>
        </authorList>
    </citation>
    <scope>NUCLEOTIDE SEQUENCE</scope>
</reference>
<keyword evidence="1" id="KW-0175">Coiled coil</keyword>
<organism evidence="2">
    <name type="scientific">Elizabethkingia anophelis</name>
    <dbReference type="NCBI Taxonomy" id="1117645"/>
    <lineage>
        <taxon>Bacteria</taxon>
        <taxon>Pseudomonadati</taxon>
        <taxon>Bacteroidota</taxon>
        <taxon>Flavobacteriia</taxon>
        <taxon>Flavobacteriales</taxon>
        <taxon>Weeksellaceae</taxon>
        <taxon>Elizabethkingia</taxon>
    </lineage>
</organism>
<sequence length="61" mass="7135">MFSLDLLLKKKDRLLKELDKVSEQIAIEKIQLQESEDRNRGVGVKSSVSFDKKVRTKFQIK</sequence>